<dbReference type="PANTHER" id="PTHR33055:SF15">
    <property type="entry name" value="TRANSPOSASE-RELATED"/>
    <property type="match status" value="1"/>
</dbReference>
<name>A0A6G8AXY3_9LACO</name>
<accession>A0A6G8AXY3</accession>
<keyword evidence="4" id="KW-1185">Reference proteome</keyword>
<dbReference type="AlphaFoldDB" id="A0A6G8AXY3"/>
<reference evidence="3 4" key="1">
    <citation type="submission" date="2020-03" db="EMBL/GenBank/DDBJ databases">
        <title>Weissella sp. nov., isolated from Cybister lewisianus.</title>
        <authorList>
            <person name="Hyun D.-W."/>
            <person name="Bae J.-W."/>
        </authorList>
    </citation>
    <scope>NUCLEOTIDE SEQUENCE [LARGE SCALE GENOMIC DNA]</scope>
    <source>
        <strain evidence="3 4">HDW19</strain>
    </source>
</reference>
<dbReference type="RefSeq" id="WP_166009007.1">
    <property type="nucleotide sequence ID" value="NZ_CP049888.1"/>
</dbReference>
<evidence type="ECO:0000313" key="4">
    <source>
        <dbReference type="Proteomes" id="UP000500741"/>
    </source>
</evidence>
<dbReference type="KEGG" id="wco:G7084_00380"/>
<dbReference type="GO" id="GO:0004803">
    <property type="term" value="F:transposase activity"/>
    <property type="evidence" value="ECO:0007669"/>
    <property type="project" value="InterPro"/>
</dbReference>
<proteinExistence type="predicted"/>
<dbReference type="Proteomes" id="UP000500741">
    <property type="component" value="Chromosome"/>
</dbReference>
<protein>
    <submittedName>
        <fullName evidence="3">IS110 family transposase</fullName>
    </submittedName>
</protein>
<evidence type="ECO:0000259" key="1">
    <source>
        <dbReference type="Pfam" id="PF01548"/>
    </source>
</evidence>
<dbReference type="InterPro" id="IPR003346">
    <property type="entry name" value="Transposase_20"/>
</dbReference>
<evidence type="ECO:0000259" key="2">
    <source>
        <dbReference type="Pfam" id="PF02371"/>
    </source>
</evidence>
<dbReference type="GO" id="GO:0006313">
    <property type="term" value="P:DNA transposition"/>
    <property type="evidence" value="ECO:0007669"/>
    <property type="project" value="InterPro"/>
</dbReference>
<feature type="domain" description="Transposase IS110-like N-terminal" evidence="1">
    <location>
        <begin position="5"/>
        <end position="154"/>
    </location>
</feature>
<dbReference type="PANTHER" id="PTHR33055">
    <property type="entry name" value="TRANSPOSASE FOR INSERTION SEQUENCE ELEMENT IS1111A"/>
    <property type="match status" value="1"/>
</dbReference>
<sequence length="395" mass="45577">MRVALGIDVSKATLNYAILTDLGEIKKEGKVSNDLIGLETMLSLQQEYKAETIFEATGVYSRRIQYFLALNEIPYVKMNPLKAKKEMDTLRVTKNDRIDAIGLARLQLDKDYPYTVTEKEIYIELRYRHRFYQEIVTDSITAKNRLKRALQDTFSELENLYVGDNPIFYEIVKVFPHVNMVKNKSVVEIVELLEKNTIGRVNSIRKKAEQLIELAGKTSTSCPKDSYIEQEVIQWANKVIETDKMKSEIIEGMVELASQLTEFEIIKSIPGFGETSAVTLIAELGDIRRFRTPQKINAFIGIDLRFNDSGQRTTSGHITKRGSNLARKIMYQDVKNMLATASRTNDTSNYVTNWYYRRKEFEQNGSKKIIIGAMDRTLRLIHHLVINDEMFERQE</sequence>
<dbReference type="Pfam" id="PF02371">
    <property type="entry name" value="Transposase_20"/>
    <property type="match status" value="1"/>
</dbReference>
<organism evidence="3 4">
    <name type="scientific">Weissella coleopterorum</name>
    <dbReference type="NCBI Taxonomy" id="2714949"/>
    <lineage>
        <taxon>Bacteria</taxon>
        <taxon>Bacillati</taxon>
        <taxon>Bacillota</taxon>
        <taxon>Bacilli</taxon>
        <taxon>Lactobacillales</taxon>
        <taxon>Lactobacillaceae</taxon>
        <taxon>Weissella</taxon>
    </lineage>
</organism>
<feature type="domain" description="Transposase IS116/IS110/IS902 C-terminal" evidence="2">
    <location>
        <begin position="264"/>
        <end position="335"/>
    </location>
</feature>
<gene>
    <name evidence="3" type="ORF">G7084_00380</name>
</gene>
<evidence type="ECO:0000313" key="3">
    <source>
        <dbReference type="EMBL" id="QIL49914.1"/>
    </source>
</evidence>
<dbReference type="Pfam" id="PF01548">
    <property type="entry name" value="DEDD_Tnp_IS110"/>
    <property type="match status" value="1"/>
</dbReference>
<dbReference type="NCBIfam" id="NF033542">
    <property type="entry name" value="transpos_IS110"/>
    <property type="match status" value="1"/>
</dbReference>
<dbReference type="InterPro" id="IPR002525">
    <property type="entry name" value="Transp_IS110-like_N"/>
</dbReference>
<dbReference type="GO" id="GO:0003677">
    <property type="term" value="F:DNA binding"/>
    <property type="evidence" value="ECO:0007669"/>
    <property type="project" value="InterPro"/>
</dbReference>
<dbReference type="EMBL" id="CP049888">
    <property type="protein sequence ID" value="QIL49914.1"/>
    <property type="molecule type" value="Genomic_DNA"/>
</dbReference>
<dbReference type="InterPro" id="IPR047650">
    <property type="entry name" value="Transpos_IS110"/>
</dbReference>